<evidence type="ECO:0000313" key="4">
    <source>
        <dbReference type="EMBL" id="KXZ48964.1"/>
    </source>
</evidence>
<sequence length="941" mass="99504">METPPATEQPGSKQDASAGAGDSSGAAAGPPKPPRFATATEADLERQVNKNTSRATNRDVKTLDAWAQEKGYADFDVRKLSKADLVKHLALHFAELRTEGGELYARSSLDAKKNSIQRYLREQYDAAPDDAKPSYGPNLTFASTGWTAPIMTAITNAMKKSAQEGPVDGAKKARHLDPDTIQAILAGLAKDPVTGEPVELSIESLRSDRYNFYKFLVTNLQIVGRGGEEQTVLCISMFSKTTANGQPALLFDKGVNKTWNGGATAGAKLPPVTIFPNTVEPRLCLVALLSAEIAWREKNMPGIDDKLKDKPNYYLQPKIVKVKGGKGATDDAGDTVYHVARFNQQVHGKNEIADYMKRLCSIAGFEKTTNHAVRRTGITAMLQTGASVKAVQSVTGHRSVDGLMAYHQVTPVESNALAIARNAAILGQHVTTAAVLSELQATDKDMAAAIVSKHRATMKPETATMKPETATIKPETATIKPETATMKPETATMKARDRLHAATEGSAPEIAWREKNMPGIDDKLKDKPNYYLQPKIVKVKGGKGATDDAGDTVYHVARFNQQVHGKNEIADYMKRLCSIAGFEKTTNHAVRRTGITAMLQTGASVKAVQSVTGHRSVDGLMAYHQVTPVESNALAIARNAAILGQHVTTAAVLSELQATDKDMAAVIVSKHRATMKPETATMKPETATMKPETATTKPETATMKPETASMPPPKDPPVEPAPTDSTVSNLPSSPATAAVTMPSTQPSMYAGLTENRQNRPLSSSLACGSLPAGTSAVGLAPPADHRLSSAASVQGGTSSVIATTTADLSASEAEVHQRLLRCKRQHDELHALEAETAAAARRITIVRHQQAHQQAIIATQAAHLQRQQLLANAGMQINLGGMAYNTLGPASLSLGAVSTGGLGMGLMSAGGLGIGLMSAGGLGMGLMSAGALGMGLMGGGP</sequence>
<dbReference type="GO" id="GO:0015074">
    <property type="term" value="P:DNA integration"/>
    <property type="evidence" value="ECO:0007669"/>
    <property type="project" value="InterPro"/>
</dbReference>
<accession>A0A150GGL7</accession>
<dbReference type="Gene3D" id="1.10.443.10">
    <property type="entry name" value="Intergrase catalytic core"/>
    <property type="match status" value="2"/>
</dbReference>
<dbReference type="SUPFAM" id="SSF56349">
    <property type="entry name" value="DNA breaking-rejoining enzymes"/>
    <property type="match status" value="2"/>
</dbReference>
<dbReference type="InterPro" id="IPR011010">
    <property type="entry name" value="DNA_brk_join_enz"/>
</dbReference>
<feature type="compositionally biased region" description="Pro residues" evidence="2">
    <location>
        <begin position="710"/>
        <end position="720"/>
    </location>
</feature>
<evidence type="ECO:0000259" key="3">
    <source>
        <dbReference type="Pfam" id="PF00589"/>
    </source>
</evidence>
<comment type="caution">
    <text evidence="4">The sequence shown here is derived from an EMBL/GenBank/DDBJ whole genome shotgun (WGS) entry which is preliminary data.</text>
</comment>
<reference evidence="5" key="1">
    <citation type="journal article" date="2016" name="Nat. Commun.">
        <title>The Gonium pectorale genome demonstrates co-option of cell cycle regulation during the evolution of multicellularity.</title>
        <authorList>
            <person name="Hanschen E.R."/>
            <person name="Marriage T.N."/>
            <person name="Ferris P.J."/>
            <person name="Hamaji T."/>
            <person name="Toyoda A."/>
            <person name="Fujiyama A."/>
            <person name="Neme R."/>
            <person name="Noguchi H."/>
            <person name="Minakuchi Y."/>
            <person name="Suzuki M."/>
            <person name="Kawai-Toyooka H."/>
            <person name="Smith D.R."/>
            <person name="Sparks H."/>
            <person name="Anderson J."/>
            <person name="Bakaric R."/>
            <person name="Luria V."/>
            <person name="Karger A."/>
            <person name="Kirschner M.W."/>
            <person name="Durand P.M."/>
            <person name="Michod R.E."/>
            <person name="Nozaki H."/>
            <person name="Olson B.J."/>
        </authorList>
    </citation>
    <scope>NUCLEOTIDE SEQUENCE [LARGE SCALE GENOMIC DNA]</scope>
    <source>
        <strain evidence="5">NIES-2863</strain>
    </source>
</reference>
<organism evidence="4 5">
    <name type="scientific">Gonium pectorale</name>
    <name type="common">Green alga</name>
    <dbReference type="NCBI Taxonomy" id="33097"/>
    <lineage>
        <taxon>Eukaryota</taxon>
        <taxon>Viridiplantae</taxon>
        <taxon>Chlorophyta</taxon>
        <taxon>core chlorophytes</taxon>
        <taxon>Chlorophyceae</taxon>
        <taxon>CS clade</taxon>
        <taxon>Chlamydomonadales</taxon>
        <taxon>Volvocaceae</taxon>
        <taxon>Gonium</taxon>
    </lineage>
</organism>
<dbReference type="AlphaFoldDB" id="A0A150GGL7"/>
<evidence type="ECO:0000313" key="5">
    <source>
        <dbReference type="Proteomes" id="UP000075714"/>
    </source>
</evidence>
<dbReference type="InterPro" id="IPR013762">
    <property type="entry name" value="Integrase-like_cat_sf"/>
</dbReference>
<feature type="region of interest" description="Disordered" evidence="2">
    <location>
        <begin position="683"/>
        <end position="740"/>
    </location>
</feature>
<keyword evidence="1" id="KW-0233">DNA recombination</keyword>
<dbReference type="PANTHER" id="PTHR21446">
    <property type="entry name" value="DUF3504 DOMAIN-CONTAINING PROTEIN"/>
    <property type="match status" value="1"/>
</dbReference>
<dbReference type="Pfam" id="PF00589">
    <property type="entry name" value="Phage_integrase"/>
    <property type="match status" value="2"/>
</dbReference>
<keyword evidence="5" id="KW-1185">Reference proteome</keyword>
<dbReference type="Proteomes" id="UP000075714">
    <property type="component" value="Unassembled WGS sequence"/>
</dbReference>
<dbReference type="EMBL" id="LSYV01000025">
    <property type="protein sequence ID" value="KXZ48964.1"/>
    <property type="molecule type" value="Genomic_DNA"/>
</dbReference>
<feature type="domain" description="Tyr recombinase" evidence="3">
    <location>
        <begin position="348"/>
        <end position="410"/>
    </location>
</feature>
<proteinExistence type="predicted"/>
<dbReference type="OrthoDB" id="2444491at2759"/>
<evidence type="ECO:0000256" key="2">
    <source>
        <dbReference type="SAM" id="MobiDB-lite"/>
    </source>
</evidence>
<dbReference type="GO" id="GO:0003677">
    <property type="term" value="F:DNA binding"/>
    <property type="evidence" value="ECO:0007669"/>
    <property type="project" value="InterPro"/>
</dbReference>
<feature type="compositionally biased region" description="Polar residues" evidence="2">
    <location>
        <begin position="723"/>
        <end position="740"/>
    </location>
</feature>
<protein>
    <recommendedName>
        <fullName evidence="3">Tyr recombinase domain-containing protein</fullName>
    </recommendedName>
</protein>
<evidence type="ECO:0000256" key="1">
    <source>
        <dbReference type="ARBA" id="ARBA00023172"/>
    </source>
</evidence>
<dbReference type="InterPro" id="IPR002104">
    <property type="entry name" value="Integrase_catalytic"/>
</dbReference>
<dbReference type="GO" id="GO:0006310">
    <property type="term" value="P:DNA recombination"/>
    <property type="evidence" value="ECO:0007669"/>
    <property type="project" value="UniProtKB-KW"/>
</dbReference>
<dbReference type="PANTHER" id="PTHR21446:SF6">
    <property type="entry name" value="MITOCHONDRIAL ANTIVIRAL-SIGNALING PROTEIN"/>
    <property type="match status" value="1"/>
</dbReference>
<name>A0A150GGL7_GONPE</name>
<feature type="region of interest" description="Disordered" evidence="2">
    <location>
        <begin position="1"/>
        <end position="56"/>
    </location>
</feature>
<feature type="compositionally biased region" description="Low complexity" evidence="2">
    <location>
        <begin position="11"/>
        <end position="29"/>
    </location>
</feature>
<dbReference type="InterPro" id="IPR052787">
    <property type="entry name" value="MAVS"/>
</dbReference>
<gene>
    <name evidence="4" type="ORF">GPECTOR_24g254</name>
</gene>
<feature type="domain" description="Tyr recombinase" evidence="3">
    <location>
        <begin position="565"/>
        <end position="627"/>
    </location>
</feature>
<feature type="compositionally biased region" description="Low complexity" evidence="2">
    <location>
        <begin position="684"/>
        <end position="707"/>
    </location>
</feature>